<dbReference type="SUPFAM" id="SSF51735">
    <property type="entry name" value="NAD(P)-binding Rossmann-fold domains"/>
    <property type="match status" value="1"/>
</dbReference>
<dbReference type="InterPro" id="IPR006108">
    <property type="entry name" value="3HC_DH_C"/>
</dbReference>
<dbReference type="InterPro" id="IPR013328">
    <property type="entry name" value="6PGD_dom2"/>
</dbReference>
<feature type="binding site" evidence="9">
    <location>
        <position position="98"/>
    </location>
    <ligand>
        <name>NAD(+)</name>
        <dbReference type="ChEBI" id="CHEBI:57540"/>
    </ligand>
</feature>
<keyword evidence="5 9" id="KW-0520">NAD</keyword>
<dbReference type="Pfam" id="PF00725">
    <property type="entry name" value="3HCDH"/>
    <property type="match status" value="1"/>
</dbReference>
<feature type="binding site" evidence="9">
    <location>
        <begin position="10"/>
        <end position="15"/>
    </location>
    <ligand>
        <name>NAD(+)</name>
        <dbReference type="ChEBI" id="CHEBI:57540"/>
    </ligand>
</feature>
<evidence type="ECO:0000313" key="12">
    <source>
        <dbReference type="EMBL" id="GGH74069.1"/>
    </source>
</evidence>
<dbReference type="Gene3D" id="3.40.50.720">
    <property type="entry name" value="NAD(P)-binding Rossmann-like Domain"/>
    <property type="match status" value="1"/>
</dbReference>
<evidence type="ECO:0000313" key="13">
    <source>
        <dbReference type="Proteomes" id="UP000602050"/>
    </source>
</evidence>
<name>A0A8J3EK19_9BACI</name>
<evidence type="ECO:0000256" key="6">
    <source>
        <dbReference type="ARBA" id="ARBA00023098"/>
    </source>
</evidence>
<dbReference type="AlphaFoldDB" id="A0A8J3EK19"/>
<feature type="binding site" evidence="9">
    <location>
        <position position="144"/>
    </location>
    <ligand>
        <name>NAD(+)</name>
        <dbReference type="ChEBI" id="CHEBI:57540"/>
    </ligand>
</feature>
<comment type="catalytic activity">
    <reaction evidence="7">
        <text>a (3S)-3-hydroxyacyl-CoA + NAD(+) = a 3-oxoacyl-CoA + NADH + H(+)</text>
        <dbReference type="Rhea" id="RHEA:22432"/>
        <dbReference type="ChEBI" id="CHEBI:15378"/>
        <dbReference type="ChEBI" id="CHEBI:57318"/>
        <dbReference type="ChEBI" id="CHEBI:57540"/>
        <dbReference type="ChEBI" id="CHEBI:57945"/>
        <dbReference type="ChEBI" id="CHEBI:90726"/>
        <dbReference type="EC" id="1.1.1.35"/>
    </reaction>
</comment>
<dbReference type="PANTHER" id="PTHR43561">
    <property type="match status" value="1"/>
</dbReference>
<evidence type="ECO:0000256" key="9">
    <source>
        <dbReference type="PIRSR" id="PIRSR000105-2"/>
    </source>
</evidence>
<evidence type="ECO:0000259" key="10">
    <source>
        <dbReference type="Pfam" id="PF00725"/>
    </source>
</evidence>
<organism evidence="12 13">
    <name type="scientific">Compostibacillus humi</name>
    <dbReference type="NCBI Taxonomy" id="1245525"/>
    <lineage>
        <taxon>Bacteria</taxon>
        <taxon>Bacillati</taxon>
        <taxon>Bacillota</taxon>
        <taxon>Bacilli</taxon>
        <taxon>Bacillales</taxon>
        <taxon>Bacillaceae</taxon>
        <taxon>Compostibacillus</taxon>
    </lineage>
</organism>
<evidence type="ECO:0000256" key="2">
    <source>
        <dbReference type="ARBA" id="ARBA00005086"/>
    </source>
</evidence>
<dbReference type="EMBL" id="BMEV01000017">
    <property type="protein sequence ID" value="GGH74069.1"/>
    <property type="molecule type" value="Genomic_DNA"/>
</dbReference>
<evidence type="ECO:0000256" key="1">
    <source>
        <dbReference type="ARBA" id="ARBA00005005"/>
    </source>
</evidence>
<dbReference type="PIRSF" id="PIRSF000105">
    <property type="entry name" value="HCDH"/>
    <property type="match status" value="1"/>
</dbReference>
<protein>
    <submittedName>
        <fullName evidence="12">3-hydroxybutyryl-CoA dehydrogenase</fullName>
    </submittedName>
</protein>
<dbReference type="InterPro" id="IPR036291">
    <property type="entry name" value="NAD(P)-bd_dom_sf"/>
</dbReference>
<feature type="binding site" evidence="9">
    <location>
        <position position="33"/>
    </location>
    <ligand>
        <name>NAD(+)</name>
        <dbReference type="ChEBI" id="CHEBI:57540"/>
    </ligand>
</feature>
<sequence length="291" mass="32537">MSFKNITVAGIGVLGSQIAFQTAFKGFNVSVYDINDEAIEKGKERIQELKPRYQKDLGASPEEVDEAYNRLEFHTDLKDAVSDADLVIEAVPEVLDIKKDFYTTLAKVAPEKTIFASNSSTMIPSQLVAFTGRPEKYLHLHFANEIWTNNIAEVMKHKGTAEEVFQGVIQFAEEIGMVPIPIHKEQPGYVLNSLLVPFLEAAENLVVNGIADFEMVDKTWMISTGAPKGPFAILDVIGINTPYNLSRAKAEAGNENAAKVAEFFKKEFIDKGRKTFYDYPNPKYLDEDFLK</sequence>
<evidence type="ECO:0000256" key="8">
    <source>
        <dbReference type="PIRSR" id="PIRSR000105-1"/>
    </source>
</evidence>
<keyword evidence="13" id="KW-1185">Reference proteome</keyword>
<dbReference type="RefSeq" id="WP_188391532.1">
    <property type="nucleotide sequence ID" value="NZ_BMEV01000017.1"/>
</dbReference>
<dbReference type="NCBIfam" id="NF006143">
    <property type="entry name" value="PRK08293.1"/>
    <property type="match status" value="1"/>
</dbReference>
<keyword evidence="6" id="KW-0443">Lipid metabolism</keyword>
<gene>
    <name evidence="12" type="ORF">GCM10010978_12570</name>
</gene>
<reference evidence="12" key="1">
    <citation type="journal article" date="2014" name="Int. J. Syst. Evol. Microbiol.">
        <title>Complete genome sequence of Corynebacterium casei LMG S-19264T (=DSM 44701T), isolated from a smear-ripened cheese.</title>
        <authorList>
            <consortium name="US DOE Joint Genome Institute (JGI-PGF)"/>
            <person name="Walter F."/>
            <person name="Albersmeier A."/>
            <person name="Kalinowski J."/>
            <person name="Ruckert C."/>
        </authorList>
    </citation>
    <scope>NUCLEOTIDE SEQUENCE</scope>
    <source>
        <strain evidence="12">CGMCC 1.12360</strain>
    </source>
</reference>
<dbReference type="Gene3D" id="1.10.1040.10">
    <property type="entry name" value="N-(1-d-carboxylethyl)-l-norvaline Dehydrogenase, domain 2"/>
    <property type="match status" value="1"/>
</dbReference>
<feature type="site" description="Important for catalytic activity" evidence="8">
    <location>
        <position position="141"/>
    </location>
</feature>
<dbReference type="InterPro" id="IPR052242">
    <property type="entry name" value="Mito_3-hydroxyacyl-CoA_DH"/>
</dbReference>
<dbReference type="Pfam" id="PF02737">
    <property type="entry name" value="3HCDH_N"/>
    <property type="match status" value="1"/>
</dbReference>
<comment type="pathway">
    <text evidence="2">Lipid metabolism; butanoate metabolism.</text>
</comment>
<evidence type="ECO:0000256" key="7">
    <source>
        <dbReference type="ARBA" id="ARBA00049556"/>
    </source>
</evidence>
<feature type="domain" description="3-hydroxyacyl-CoA dehydrogenase C-terminal" evidence="10">
    <location>
        <begin position="188"/>
        <end position="278"/>
    </location>
</feature>
<dbReference type="Proteomes" id="UP000602050">
    <property type="component" value="Unassembled WGS sequence"/>
</dbReference>
<dbReference type="PANTHER" id="PTHR43561:SF3">
    <property type="entry name" value="HYDROXYACYL-COENZYME A DEHYDROGENASE, MITOCHONDRIAL"/>
    <property type="match status" value="1"/>
</dbReference>
<proteinExistence type="predicted"/>
<dbReference type="GO" id="GO:0070403">
    <property type="term" value="F:NAD+ binding"/>
    <property type="evidence" value="ECO:0007669"/>
    <property type="project" value="InterPro"/>
</dbReference>
<feature type="domain" description="3-hydroxyacyl-CoA dehydrogenase NAD binding" evidence="11">
    <location>
        <begin position="5"/>
        <end position="184"/>
    </location>
</feature>
<evidence type="ECO:0000259" key="11">
    <source>
        <dbReference type="Pfam" id="PF02737"/>
    </source>
</evidence>
<dbReference type="GO" id="GO:0006635">
    <property type="term" value="P:fatty acid beta-oxidation"/>
    <property type="evidence" value="ECO:0007669"/>
    <property type="project" value="TreeGrafter"/>
</dbReference>
<evidence type="ECO:0000256" key="4">
    <source>
        <dbReference type="ARBA" id="ARBA00023002"/>
    </source>
</evidence>
<feature type="binding site" evidence="9">
    <location>
        <position position="274"/>
    </location>
    <ligand>
        <name>NAD(+)</name>
        <dbReference type="ChEBI" id="CHEBI:57540"/>
    </ligand>
</feature>
<dbReference type="SUPFAM" id="SSF48179">
    <property type="entry name" value="6-phosphogluconate dehydrogenase C-terminal domain-like"/>
    <property type="match status" value="1"/>
</dbReference>
<dbReference type="InterPro" id="IPR006176">
    <property type="entry name" value="3-OHacyl-CoA_DH_NAD-bd"/>
</dbReference>
<feature type="binding site" evidence="9">
    <location>
        <position position="93"/>
    </location>
    <ligand>
        <name>NAD(+)</name>
        <dbReference type="ChEBI" id="CHEBI:57540"/>
    </ligand>
</feature>
<reference evidence="12" key="2">
    <citation type="submission" date="2020-09" db="EMBL/GenBank/DDBJ databases">
        <authorList>
            <person name="Sun Q."/>
            <person name="Zhou Y."/>
        </authorList>
    </citation>
    <scope>NUCLEOTIDE SEQUENCE</scope>
    <source>
        <strain evidence="12">CGMCC 1.12360</strain>
    </source>
</reference>
<dbReference type="GO" id="GO:0003857">
    <property type="term" value="F:(3S)-3-hydroxyacyl-CoA dehydrogenase (NAD+) activity"/>
    <property type="evidence" value="ECO:0007669"/>
    <property type="project" value="UniProtKB-EC"/>
</dbReference>
<accession>A0A8J3EK19</accession>
<dbReference type="InterPro" id="IPR022694">
    <property type="entry name" value="3-OHacyl-CoA_DH"/>
</dbReference>
<comment type="caution">
    <text evidence="12">The sequence shown here is derived from an EMBL/GenBank/DDBJ whole genome shotgun (WGS) entry which is preliminary data.</text>
</comment>
<evidence type="ECO:0000256" key="5">
    <source>
        <dbReference type="ARBA" id="ARBA00023027"/>
    </source>
</evidence>
<keyword evidence="4" id="KW-0560">Oxidoreductase</keyword>
<dbReference type="InterPro" id="IPR008927">
    <property type="entry name" value="6-PGluconate_DH-like_C_sf"/>
</dbReference>
<evidence type="ECO:0000256" key="3">
    <source>
        <dbReference type="ARBA" id="ARBA00022832"/>
    </source>
</evidence>
<comment type="pathway">
    <text evidence="1">Lipid metabolism; fatty acid beta-oxidation.</text>
</comment>
<feature type="binding site" evidence="9">
    <location>
        <position position="120"/>
    </location>
    <ligand>
        <name>NAD(+)</name>
        <dbReference type="ChEBI" id="CHEBI:57540"/>
    </ligand>
</feature>
<keyword evidence="3" id="KW-0276">Fatty acid metabolism</keyword>